<proteinExistence type="predicted"/>
<dbReference type="AlphaFoldDB" id="A0A831PKB1"/>
<reference evidence="6" key="1">
    <citation type="journal article" date="2020" name="mSystems">
        <title>Genome- and Community-Level Interaction Insights into Carbon Utilization and Element Cycling Functions of Hydrothermarchaeota in Hydrothermal Sediment.</title>
        <authorList>
            <person name="Zhou Z."/>
            <person name="Liu Y."/>
            <person name="Xu W."/>
            <person name="Pan J."/>
            <person name="Luo Z.H."/>
            <person name="Li M."/>
        </authorList>
    </citation>
    <scope>NUCLEOTIDE SEQUENCE [LARGE SCALE GENOMIC DNA]</scope>
    <source>
        <strain evidence="6">SpSt-1217</strain>
    </source>
</reference>
<keyword evidence="2" id="KW-1134">Transmembrane beta strand</keyword>
<gene>
    <name evidence="6" type="ORF">ENN90_13880</name>
</gene>
<dbReference type="InterPro" id="IPR051906">
    <property type="entry name" value="TolC-like"/>
</dbReference>
<dbReference type="GO" id="GO:0009279">
    <property type="term" value="C:cell outer membrane"/>
    <property type="evidence" value="ECO:0007669"/>
    <property type="project" value="UniProtKB-SubCell"/>
</dbReference>
<organism evidence="6">
    <name type="scientific">Mariniphaga anaerophila</name>
    <dbReference type="NCBI Taxonomy" id="1484053"/>
    <lineage>
        <taxon>Bacteria</taxon>
        <taxon>Pseudomonadati</taxon>
        <taxon>Bacteroidota</taxon>
        <taxon>Bacteroidia</taxon>
        <taxon>Marinilabiliales</taxon>
        <taxon>Prolixibacteraceae</taxon>
        <taxon>Mariniphaga</taxon>
    </lineage>
</organism>
<comment type="subcellular location">
    <subcellularLocation>
        <location evidence="1">Cell outer membrane</location>
    </subcellularLocation>
</comment>
<evidence type="ECO:0000313" key="6">
    <source>
        <dbReference type="EMBL" id="HDR52684.1"/>
    </source>
</evidence>
<dbReference type="GO" id="GO:0015562">
    <property type="term" value="F:efflux transmembrane transporter activity"/>
    <property type="evidence" value="ECO:0007669"/>
    <property type="project" value="InterPro"/>
</dbReference>
<keyword evidence="5" id="KW-0998">Cell outer membrane</keyword>
<evidence type="ECO:0000256" key="2">
    <source>
        <dbReference type="ARBA" id="ARBA00022452"/>
    </source>
</evidence>
<keyword evidence="4" id="KW-0472">Membrane</keyword>
<evidence type="ECO:0000256" key="1">
    <source>
        <dbReference type="ARBA" id="ARBA00004442"/>
    </source>
</evidence>
<sequence length="250" mass="28575">MLFREFICLFQVNIKIQTKMQLHLIQLKHLLKFKMVLPAVLFLLMPGKMHAQDTFDLSRCIITGLEQNFSVKVVRNQEEIAGNNLTRGNAGFLPTVTTTNRFGGNITTTTQNMNNGSQNVSSGVHNTTGSAALNLDMTLFRGFNVQTTWQKLHELKEMGELNTQMAMENLVAQIVAEYYYYIQQHNYFNNMQYAVSLSRERVRIDEERYLLGASSKLELLQSIVYLNADSSRLARQNEAILESAVRLKKL</sequence>
<dbReference type="PANTHER" id="PTHR30026">
    <property type="entry name" value="OUTER MEMBRANE PROTEIN TOLC"/>
    <property type="match status" value="1"/>
</dbReference>
<keyword evidence="3" id="KW-0812">Transmembrane</keyword>
<dbReference type="SUPFAM" id="SSF56954">
    <property type="entry name" value="Outer membrane efflux proteins (OEP)"/>
    <property type="match status" value="1"/>
</dbReference>
<dbReference type="PANTHER" id="PTHR30026:SF20">
    <property type="entry name" value="OUTER MEMBRANE PROTEIN TOLC"/>
    <property type="match status" value="1"/>
</dbReference>
<feature type="non-terminal residue" evidence="6">
    <location>
        <position position="250"/>
    </location>
</feature>
<accession>A0A831PKB1</accession>
<protein>
    <recommendedName>
        <fullName evidence="7">Outer membrane efflux protein</fullName>
    </recommendedName>
</protein>
<name>A0A831PKB1_9BACT</name>
<evidence type="ECO:0000256" key="3">
    <source>
        <dbReference type="ARBA" id="ARBA00022692"/>
    </source>
</evidence>
<dbReference type="Proteomes" id="UP000886047">
    <property type="component" value="Unassembled WGS sequence"/>
</dbReference>
<dbReference type="GO" id="GO:0015288">
    <property type="term" value="F:porin activity"/>
    <property type="evidence" value="ECO:0007669"/>
    <property type="project" value="TreeGrafter"/>
</dbReference>
<dbReference type="GO" id="GO:1990281">
    <property type="term" value="C:efflux pump complex"/>
    <property type="evidence" value="ECO:0007669"/>
    <property type="project" value="TreeGrafter"/>
</dbReference>
<evidence type="ECO:0008006" key="7">
    <source>
        <dbReference type="Google" id="ProtNLM"/>
    </source>
</evidence>
<dbReference type="Gene3D" id="1.20.1600.10">
    <property type="entry name" value="Outer membrane efflux proteins (OEP)"/>
    <property type="match status" value="1"/>
</dbReference>
<comment type="caution">
    <text evidence="6">The sequence shown here is derived from an EMBL/GenBank/DDBJ whole genome shotgun (WGS) entry which is preliminary data.</text>
</comment>
<evidence type="ECO:0000256" key="5">
    <source>
        <dbReference type="ARBA" id="ARBA00023237"/>
    </source>
</evidence>
<evidence type="ECO:0000256" key="4">
    <source>
        <dbReference type="ARBA" id="ARBA00023136"/>
    </source>
</evidence>
<dbReference type="EMBL" id="DSDK01000780">
    <property type="protein sequence ID" value="HDR52684.1"/>
    <property type="molecule type" value="Genomic_DNA"/>
</dbReference>